<dbReference type="AlphaFoldDB" id="A0A5B7GGS3"/>
<evidence type="ECO:0000313" key="2">
    <source>
        <dbReference type="Proteomes" id="UP000324222"/>
    </source>
</evidence>
<organism evidence="1 2">
    <name type="scientific">Portunus trituberculatus</name>
    <name type="common">Swimming crab</name>
    <name type="synonym">Neptunus trituberculatus</name>
    <dbReference type="NCBI Taxonomy" id="210409"/>
    <lineage>
        <taxon>Eukaryota</taxon>
        <taxon>Metazoa</taxon>
        <taxon>Ecdysozoa</taxon>
        <taxon>Arthropoda</taxon>
        <taxon>Crustacea</taxon>
        <taxon>Multicrustacea</taxon>
        <taxon>Malacostraca</taxon>
        <taxon>Eumalacostraca</taxon>
        <taxon>Eucarida</taxon>
        <taxon>Decapoda</taxon>
        <taxon>Pleocyemata</taxon>
        <taxon>Brachyura</taxon>
        <taxon>Eubrachyura</taxon>
        <taxon>Portunoidea</taxon>
        <taxon>Portunidae</taxon>
        <taxon>Portuninae</taxon>
        <taxon>Portunus</taxon>
    </lineage>
</organism>
<proteinExistence type="predicted"/>
<evidence type="ECO:0000313" key="1">
    <source>
        <dbReference type="EMBL" id="MPC56477.1"/>
    </source>
</evidence>
<dbReference type="Proteomes" id="UP000324222">
    <property type="component" value="Unassembled WGS sequence"/>
</dbReference>
<reference evidence="1 2" key="1">
    <citation type="submission" date="2019-05" db="EMBL/GenBank/DDBJ databases">
        <title>Another draft genome of Portunus trituberculatus and its Hox gene families provides insights of decapod evolution.</title>
        <authorList>
            <person name="Jeong J.-H."/>
            <person name="Song I."/>
            <person name="Kim S."/>
            <person name="Choi T."/>
            <person name="Kim D."/>
            <person name="Ryu S."/>
            <person name="Kim W."/>
        </authorList>
    </citation>
    <scope>NUCLEOTIDE SEQUENCE [LARGE SCALE GENOMIC DNA]</scope>
    <source>
        <tissue evidence="1">Muscle</tissue>
    </source>
</reference>
<gene>
    <name evidence="1" type="ORF">E2C01_050437</name>
</gene>
<name>A0A5B7GGS3_PORTR</name>
<protein>
    <submittedName>
        <fullName evidence="1">Uncharacterized protein</fullName>
    </submittedName>
</protein>
<sequence length="93" mass="10017">MSPVTCTFLIISYDTALRVPVSVSSLLPQVTWNSKDEGSSPPTEKLVCGESLSPLTLETKWRSALLEGYCEKWDLEERLLRGGAVEEGGGGGS</sequence>
<keyword evidence="2" id="KW-1185">Reference proteome</keyword>
<dbReference type="EMBL" id="VSRR010013979">
    <property type="protein sequence ID" value="MPC56477.1"/>
    <property type="molecule type" value="Genomic_DNA"/>
</dbReference>
<comment type="caution">
    <text evidence="1">The sequence shown here is derived from an EMBL/GenBank/DDBJ whole genome shotgun (WGS) entry which is preliminary data.</text>
</comment>
<accession>A0A5B7GGS3</accession>